<organism evidence="3 4">
    <name type="scientific">Parascaris univalens</name>
    <name type="common">Nematode worm</name>
    <dbReference type="NCBI Taxonomy" id="6257"/>
    <lineage>
        <taxon>Eukaryota</taxon>
        <taxon>Metazoa</taxon>
        <taxon>Ecdysozoa</taxon>
        <taxon>Nematoda</taxon>
        <taxon>Chromadorea</taxon>
        <taxon>Rhabditida</taxon>
        <taxon>Spirurina</taxon>
        <taxon>Ascaridomorpha</taxon>
        <taxon>Ascaridoidea</taxon>
        <taxon>Ascarididae</taxon>
        <taxon>Parascaris</taxon>
    </lineage>
</organism>
<feature type="region of interest" description="Disordered" evidence="2">
    <location>
        <begin position="824"/>
        <end position="850"/>
    </location>
</feature>
<keyword evidence="3" id="KW-1185">Reference proteome</keyword>
<name>A0A915B525_PARUN</name>
<feature type="region of interest" description="Disordered" evidence="2">
    <location>
        <begin position="374"/>
        <end position="424"/>
    </location>
</feature>
<evidence type="ECO:0000313" key="4">
    <source>
        <dbReference type="WBParaSite" id="PgR027_g010_t01"/>
    </source>
</evidence>
<feature type="compositionally biased region" description="Polar residues" evidence="2">
    <location>
        <begin position="1776"/>
        <end position="1789"/>
    </location>
</feature>
<evidence type="ECO:0000313" key="3">
    <source>
        <dbReference type="Proteomes" id="UP000887569"/>
    </source>
</evidence>
<feature type="compositionally biased region" description="Polar residues" evidence="2">
    <location>
        <begin position="380"/>
        <end position="389"/>
    </location>
</feature>
<feature type="region of interest" description="Disordered" evidence="2">
    <location>
        <begin position="1940"/>
        <end position="1960"/>
    </location>
</feature>
<feature type="compositionally biased region" description="Basic and acidic residues" evidence="2">
    <location>
        <begin position="1503"/>
        <end position="1515"/>
    </location>
</feature>
<keyword evidence="1" id="KW-1015">Disulfide bond</keyword>
<feature type="compositionally biased region" description="Basic and acidic residues" evidence="2">
    <location>
        <begin position="414"/>
        <end position="424"/>
    </location>
</feature>
<feature type="region of interest" description="Disordered" evidence="2">
    <location>
        <begin position="976"/>
        <end position="1040"/>
    </location>
</feature>
<feature type="compositionally biased region" description="Polar residues" evidence="2">
    <location>
        <begin position="246"/>
        <end position="262"/>
    </location>
</feature>
<feature type="region of interest" description="Disordered" evidence="2">
    <location>
        <begin position="1216"/>
        <end position="1250"/>
    </location>
</feature>
<feature type="region of interest" description="Disordered" evidence="2">
    <location>
        <begin position="720"/>
        <end position="739"/>
    </location>
</feature>
<feature type="region of interest" description="Disordered" evidence="2">
    <location>
        <begin position="458"/>
        <end position="515"/>
    </location>
</feature>
<dbReference type="Proteomes" id="UP000887569">
    <property type="component" value="Unplaced"/>
</dbReference>
<dbReference type="InterPro" id="IPR000436">
    <property type="entry name" value="Sushi_SCR_CCP_dom"/>
</dbReference>
<feature type="region of interest" description="Disordered" evidence="2">
    <location>
        <begin position="24"/>
        <end position="43"/>
    </location>
</feature>
<feature type="region of interest" description="Disordered" evidence="2">
    <location>
        <begin position="1871"/>
        <end position="1900"/>
    </location>
</feature>
<feature type="compositionally biased region" description="Basic and acidic residues" evidence="2">
    <location>
        <begin position="24"/>
        <end position="41"/>
    </location>
</feature>
<dbReference type="WBParaSite" id="PgR027_g010_t01">
    <property type="protein sequence ID" value="PgR027_g010_t01"/>
    <property type="gene ID" value="PgR027_g010"/>
</dbReference>
<feature type="compositionally biased region" description="Polar residues" evidence="2">
    <location>
        <begin position="1411"/>
        <end position="1427"/>
    </location>
</feature>
<feature type="compositionally biased region" description="Polar residues" evidence="2">
    <location>
        <begin position="1316"/>
        <end position="1326"/>
    </location>
</feature>
<accession>A0A915B525</accession>
<feature type="region of interest" description="Disordered" evidence="2">
    <location>
        <begin position="1403"/>
        <end position="1433"/>
    </location>
</feature>
<reference evidence="4" key="1">
    <citation type="submission" date="2022-11" db="UniProtKB">
        <authorList>
            <consortium name="WormBaseParasite"/>
        </authorList>
    </citation>
    <scope>IDENTIFICATION</scope>
</reference>
<feature type="region of interest" description="Disordered" evidence="2">
    <location>
        <begin position="217"/>
        <end position="262"/>
    </location>
</feature>
<feature type="compositionally biased region" description="Basic and acidic residues" evidence="2">
    <location>
        <begin position="464"/>
        <end position="474"/>
    </location>
</feature>
<evidence type="ECO:0000256" key="1">
    <source>
        <dbReference type="ARBA" id="ARBA00023157"/>
    </source>
</evidence>
<feature type="region of interest" description="Disordered" evidence="2">
    <location>
        <begin position="1768"/>
        <end position="1792"/>
    </location>
</feature>
<evidence type="ECO:0000256" key="2">
    <source>
        <dbReference type="SAM" id="MobiDB-lite"/>
    </source>
</evidence>
<sequence length="2145" mass="236874">MICSTMDVNQGNTRGLHRETAFERSNRDIDHWNTPDAEHQNQADAKTMPNSALMMISHIMGDGSKSKRGITLSRNNGTTARREEQNLGKRRTVITTFKGNETAQSSFQGGLEVQQHMNIRTGSRIINKKDTTEDYRTKDDQDAESDVVYRDIDQQVEQENGAVFVVRAEQGDEHKNHDNFPCSSVKNEGAGAAGKTMMSDAKDSLIRIEEEALKRIFDQNSGNDENEDNSNRSSITVHRKHERTAEQMNENNSEGVPANNNASINVNGYQEWAGIIDQNCEIDRKTGGTDIEDHLEERIQRVKRDVEKNNSGNAEQHNGMVRTVNDREHVLHQAKLENTSFRVLIRRDAQSDVTAYVAAAIVDSGVSKMHFTETDKHNSKGATARTSELVNGEDGGRSRLSYGDETQHTVSVKNENRRTENREPIDGKWIETRMAQRITEGKTITALLRYELSQNSISSAHQRNSSDHIEHQTESHTQSQKYREFNEASSGNNIISETTESNDGTENEHPENKTALNFRMLDTTTNDNYDEGMITENITKDMNISTIHPISTGVNANSDNNEFSNMVKIEENSVTFEKNRSTLKDRRISESGGSMREYISGNNEKIISGVSSGRSSTQNYFTDPIYLKTFTENPNDGVDSAIEAAHDTSTKKVVEIAEVDNMETGGKASENYTRNEGFRTAAAESWRTGTPVSEESEPAGEENKRSDEGSEETENVMTVVVTKSDGQQGNAEKQRTEPKEITPYYALSTSERIPEHLRTMELFGSVEGHVKEGDTTQAHQPSEAKDTKREFIRTTNEVSEEDHKHHSSDKLNIIEDEKYNTKTTSEAEVGISHRTRGTTEEKTSNAHTKGITLSTSRLEERITQIKRHGYTMQVGKDEYGISHETTEGLHDLTSATEYDSTALSTEVLPMEKEQPSISNALSRPIEVSQIALRVMSTAGAEIDERHDNVDHSTEISRKHGLFPTATTKKTMISAQTTIESSGKNEARSMTDITGQDRTVSPTAGNKVTPNEDYLTHEKSDSEVINQRSETTQGTDEGDSTTVVNGLTTVVTLSTTFNYSAKNPTSIHAYDVRRSPLLNGNAVDGVSTDYYDEKEHHRTSEQTKSTPSTYDRIAQQQDMMTKYNSMHVLATHHTQPLQTIEHLGVGSNGEISVDENEKHPSPNDLATSNGERIQSSNIIVVDETVTDDKKRTLTIGAPVEHTERTQQHDFAIPDIARTEDGTNEGNRQGSFGKVDGTAIDNISEKSTTSDGDALRTKKVLGDDYTMLDLTVAEDIGKTYFPSHDILISNGESSLHDFVVVTVTESEDKFEKHHPRSDTTASEGRSQSHIFSTAVGSETDNTAEVLVNSGEEKVRTGVSQGFDSSIRDLTGFGDDSKRTPSLNDIPISSGEIMLNSLAEVIVTDDKSKRQHSASDLMTSNGEGTQQGSLTAVDETNIGDRNGVLVDSSADGGGTKEYQQADFTALGLFGTGKNSDRYSPPYDALISNAAEASYSFTIDVVSETVRDGTRNPSSDDKAFSNGERSQPGKFINETGRDIRTIQYSTAGHSAAPSKERAENIRNQSNVYLTDDLNHSNIKNEKHSTAGFMSSFSRDGSELTSFTTIGVDVPKESSDEHRAYENKTASSLTRTSTETIHSDNFIRIHTGAIDGDSEIHLETNDAASFSKERTEGGEIRITSFADDEENDRSHATDVTVHTNERRVEDEMRRSDNSLMSAISRASYERDGFLTTRSLVGSSGGRNENQEHHQKITTMASTATTGDKSERHASMDLLVTRPEQRTSITASSQWSQDGTSEKVAASRISRIDDKNSFTVSTNKHENDMVTVESFSTAISQKISAAVEGNKPPMMPMPTQIYDSYDTTKEKKTSHAYTARIRATDAPSGSDAVDGSSENAPSSVPWQSSELNGVARTEFGESTISKSPEWLFSDRGSVSNQFTVTKESTSISAHHKITKSESQRSTQRDTSGNIIRSSYGKISEISADSIPPAHELEIIQPMHFGVLSQLSQARTILRGILEKTVQMERSARKSSADSSLRPMREEMSRTRMIILKDVSPEGGATRQTNRALAALMKAFFAVVLCPPPLVNLSHTNLPSPEDGHLIGYQPVGTIIVHVCASNYIFSSSHQPVNVYVCLDNGQWTDNMRGESCQCR</sequence>
<feature type="region of interest" description="Disordered" evidence="2">
    <location>
        <begin position="683"/>
        <end position="714"/>
    </location>
</feature>
<feature type="compositionally biased region" description="Polar residues" evidence="2">
    <location>
        <begin position="1022"/>
        <end position="1034"/>
    </location>
</feature>
<feature type="compositionally biased region" description="Polar residues" evidence="2">
    <location>
        <begin position="1886"/>
        <end position="1900"/>
    </location>
</feature>
<feature type="region of interest" description="Disordered" evidence="2">
    <location>
        <begin position="62"/>
        <end position="85"/>
    </location>
</feature>
<feature type="compositionally biased region" description="Polar residues" evidence="2">
    <location>
        <begin position="487"/>
        <end position="504"/>
    </location>
</feature>
<feature type="region of interest" description="Disordered" evidence="2">
    <location>
        <begin position="1307"/>
        <end position="1326"/>
    </location>
</feature>
<feature type="compositionally biased region" description="Polar residues" evidence="2">
    <location>
        <begin position="990"/>
        <end position="1008"/>
    </location>
</feature>
<protein>
    <submittedName>
        <fullName evidence="4">Uncharacterized protein</fullName>
    </submittedName>
</protein>
<feature type="region of interest" description="Disordered" evidence="2">
    <location>
        <begin position="174"/>
        <end position="193"/>
    </location>
</feature>
<proteinExistence type="predicted"/>
<feature type="region of interest" description="Disordered" evidence="2">
    <location>
        <begin position="1147"/>
        <end position="1169"/>
    </location>
</feature>
<dbReference type="CDD" id="cd00033">
    <property type="entry name" value="CCP"/>
    <property type="match status" value="1"/>
</dbReference>
<feature type="region of interest" description="Disordered" evidence="2">
    <location>
        <begin position="1503"/>
        <end position="1532"/>
    </location>
</feature>